<dbReference type="InterPro" id="IPR050078">
    <property type="entry name" value="Ribosomal_L11_MeTrfase_PrmA"/>
</dbReference>
<accession>A0A2G9UJX8</accession>
<evidence type="ECO:0008006" key="5">
    <source>
        <dbReference type="Google" id="ProtNLM"/>
    </source>
</evidence>
<evidence type="ECO:0000313" key="3">
    <source>
        <dbReference type="EMBL" id="PIO70456.1"/>
    </source>
</evidence>
<dbReference type="PANTHER" id="PTHR43648">
    <property type="entry name" value="ELECTRON TRANSFER FLAVOPROTEIN BETA SUBUNIT LYSINE METHYLTRANSFERASE"/>
    <property type="match status" value="1"/>
</dbReference>
<proteinExistence type="predicted"/>
<name>A0A2G9UJX8_TELCI</name>
<dbReference type="OrthoDB" id="194386at2759"/>
<keyword evidence="4" id="KW-1185">Reference proteome</keyword>
<keyword evidence="2" id="KW-0808">Transferase</keyword>
<evidence type="ECO:0000256" key="2">
    <source>
        <dbReference type="ARBA" id="ARBA00022679"/>
    </source>
</evidence>
<reference evidence="3 4" key="1">
    <citation type="submission" date="2015-09" db="EMBL/GenBank/DDBJ databases">
        <title>Draft genome of the parasitic nematode Teladorsagia circumcincta isolate WARC Sus (inbred).</title>
        <authorList>
            <person name="Mitreva M."/>
        </authorList>
    </citation>
    <scope>NUCLEOTIDE SEQUENCE [LARGE SCALE GENOMIC DNA]</scope>
    <source>
        <strain evidence="3 4">S</strain>
    </source>
</reference>
<evidence type="ECO:0000256" key="1">
    <source>
        <dbReference type="ARBA" id="ARBA00022603"/>
    </source>
</evidence>
<gene>
    <name evidence="3" type="ORF">TELCIR_07690</name>
</gene>
<evidence type="ECO:0000313" key="4">
    <source>
        <dbReference type="Proteomes" id="UP000230423"/>
    </source>
</evidence>
<dbReference type="GO" id="GO:0016279">
    <property type="term" value="F:protein-lysine N-methyltransferase activity"/>
    <property type="evidence" value="ECO:0007669"/>
    <property type="project" value="TreeGrafter"/>
</dbReference>
<dbReference type="AlphaFoldDB" id="A0A2G9UJX8"/>
<dbReference type="PANTHER" id="PTHR43648:SF1">
    <property type="entry name" value="ELECTRON TRANSFER FLAVOPROTEIN BETA SUBUNIT LYSINE METHYLTRANSFERASE"/>
    <property type="match status" value="1"/>
</dbReference>
<dbReference type="GO" id="GO:0005759">
    <property type="term" value="C:mitochondrial matrix"/>
    <property type="evidence" value="ECO:0007669"/>
    <property type="project" value="TreeGrafter"/>
</dbReference>
<keyword evidence="1" id="KW-0489">Methyltransferase</keyword>
<organism evidence="3 4">
    <name type="scientific">Teladorsagia circumcincta</name>
    <name type="common">Brown stomach worm</name>
    <name type="synonym">Ostertagia circumcincta</name>
    <dbReference type="NCBI Taxonomy" id="45464"/>
    <lineage>
        <taxon>Eukaryota</taxon>
        <taxon>Metazoa</taxon>
        <taxon>Ecdysozoa</taxon>
        <taxon>Nematoda</taxon>
        <taxon>Chromadorea</taxon>
        <taxon>Rhabditida</taxon>
        <taxon>Rhabditina</taxon>
        <taxon>Rhabditomorpha</taxon>
        <taxon>Strongyloidea</taxon>
        <taxon>Trichostrongylidae</taxon>
        <taxon>Teladorsagia</taxon>
    </lineage>
</organism>
<dbReference type="EMBL" id="KZ346262">
    <property type="protein sequence ID" value="PIO70456.1"/>
    <property type="molecule type" value="Genomic_DNA"/>
</dbReference>
<dbReference type="Proteomes" id="UP000230423">
    <property type="component" value="Unassembled WGS sequence"/>
</dbReference>
<sequence>MFEVLFQANASFIILGDMFYDVDFATQLFTWLKRLKETTPVRVLAGDPNRHPLAKDQLERYTIKVQKKLLAEYQLPKCVTKEHYGFNTGNVYELEQFIST</sequence>
<protein>
    <recommendedName>
        <fullName evidence="5">Calcineurin-like phosphoesterase domain-containing protein</fullName>
    </recommendedName>
</protein>
<dbReference type="GO" id="GO:0032259">
    <property type="term" value="P:methylation"/>
    <property type="evidence" value="ECO:0007669"/>
    <property type="project" value="UniProtKB-KW"/>
</dbReference>